<name>A0ACB6QAZ2_9PLEO</name>
<organism evidence="1 2">
    <name type="scientific">Lindgomyces ingoldianus</name>
    <dbReference type="NCBI Taxonomy" id="673940"/>
    <lineage>
        <taxon>Eukaryota</taxon>
        <taxon>Fungi</taxon>
        <taxon>Dikarya</taxon>
        <taxon>Ascomycota</taxon>
        <taxon>Pezizomycotina</taxon>
        <taxon>Dothideomycetes</taxon>
        <taxon>Pleosporomycetidae</taxon>
        <taxon>Pleosporales</taxon>
        <taxon>Lindgomycetaceae</taxon>
        <taxon>Lindgomyces</taxon>
    </lineage>
</organism>
<accession>A0ACB6QAZ2</accession>
<protein>
    <submittedName>
        <fullName evidence="1">Uncharacterized protein</fullName>
    </submittedName>
</protein>
<proteinExistence type="predicted"/>
<keyword evidence="2" id="KW-1185">Reference proteome</keyword>
<evidence type="ECO:0000313" key="1">
    <source>
        <dbReference type="EMBL" id="KAF2463297.1"/>
    </source>
</evidence>
<reference evidence="1" key="1">
    <citation type="journal article" date="2020" name="Stud. Mycol.">
        <title>101 Dothideomycetes genomes: a test case for predicting lifestyles and emergence of pathogens.</title>
        <authorList>
            <person name="Haridas S."/>
            <person name="Albert R."/>
            <person name="Binder M."/>
            <person name="Bloem J."/>
            <person name="Labutti K."/>
            <person name="Salamov A."/>
            <person name="Andreopoulos B."/>
            <person name="Baker S."/>
            <person name="Barry K."/>
            <person name="Bills G."/>
            <person name="Bluhm B."/>
            <person name="Cannon C."/>
            <person name="Castanera R."/>
            <person name="Culley D."/>
            <person name="Daum C."/>
            <person name="Ezra D."/>
            <person name="Gonzalez J."/>
            <person name="Henrissat B."/>
            <person name="Kuo A."/>
            <person name="Liang C."/>
            <person name="Lipzen A."/>
            <person name="Lutzoni F."/>
            <person name="Magnuson J."/>
            <person name="Mondo S."/>
            <person name="Nolan M."/>
            <person name="Ohm R."/>
            <person name="Pangilinan J."/>
            <person name="Park H.-J."/>
            <person name="Ramirez L."/>
            <person name="Alfaro M."/>
            <person name="Sun H."/>
            <person name="Tritt A."/>
            <person name="Yoshinaga Y."/>
            <person name="Zwiers L.-H."/>
            <person name="Turgeon B."/>
            <person name="Goodwin S."/>
            <person name="Spatafora J."/>
            <person name="Crous P."/>
            <person name="Grigoriev I."/>
        </authorList>
    </citation>
    <scope>NUCLEOTIDE SEQUENCE</scope>
    <source>
        <strain evidence="1">ATCC 200398</strain>
    </source>
</reference>
<sequence>MKYIQKRAMNDSSPHLKGLFNGRVGQQEAKVQRGIVRFTVSQVYLATHIENLSLGTIPASICHPPANSTVKFFRLIFKEGGSSTGMPSLDEVSQAVAPLPMACFLGLLAEFKKLIFEYLDKKGLTGLSKTCSPLWRLHILWHTRAPPFALSQQTIQLDWPCSHNWVQFIRHLEMQSFYGHSHTPGNVEDLAIVSMLEFFLNTTSSLSGMVEVSEFLERPRHPSGPKFPSSIINSLHELAILCKVFQSGIESYKLVDSSLIGLAPALFPPQDDRDNKLLRHIFFLDPFPFASVSEFDGFHDKYDAAYRLILIPFQSSINIATRYRRTIPTSQLDAIILIAMQPHSTSGSMFSCTYFGHFIYRNPLKGLKECTIFQLRKIYSKLCPTGASLPPDFANIFEEDIGRLLFTITTQKSHPLMTFRYWNMFPLFIPRIVLNSTVIVKEQVSESYAGDGYYFCKPEGSMMATQSTSGLAFSGPQVTIYNFFHNSCPLQGFNFLSSLLEGAMMPRTKVKNSEGNWLSEYEYRVSNSLNIPSPIHSYLQFTPYPANPVQAALAPEGPFLDLHREQNIKMPSKVLVSAPASCCMYSTHTSCRSYLASSFCTTLPHTSSTHPNPNQSPAPTHKSYPSTYLPSEQSGHHAFDPSLLQFGTLLNHRPTQFHFSTAPLDGRNHYLCKQFLRCATLPMGRGSDDVGICTYTTARAPWSMNEIAPNDRNMDNVTMLMSLFQIPLSEDGGITVWHEALTERSIAMPPA</sequence>
<evidence type="ECO:0000313" key="2">
    <source>
        <dbReference type="Proteomes" id="UP000799755"/>
    </source>
</evidence>
<dbReference type="EMBL" id="MU003552">
    <property type="protein sequence ID" value="KAF2463297.1"/>
    <property type="molecule type" value="Genomic_DNA"/>
</dbReference>
<gene>
    <name evidence="1" type="ORF">BDR25DRAFT_363018</name>
</gene>
<dbReference type="Proteomes" id="UP000799755">
    <property type="component" value="Unassembled WGS sequence"/>
</dbReference>
<comment type="caution">
    <text evidence="1">The sequence shown here is derived from an EMBL/GenBank/DDBJ whole genome shotgun (WGS) entry which is preliminary data.</text>
</comment>